<gene>
    <name evidence="5" type="ORF">CXK92_12390</name>
</gene>
<dbReference type="SUPFAM" id="SSF55811">
    <property type="entry name" value="Nudix"/>
    <property type="match status" value="1"/>
</dbReference>
<dbReference type="Gene3D" id="3.90.79.10">
    <property type="entry name" value="Nucleoside Triphosphate Pyrophosphohydrolase"/>
    <property type="match status" value="1"/>
</dbReference>
<dbReference type="CDD" id="cd04690">
    <property type="entry name" value="NUDIX_Hydrolase"/>
    <property type="match status" value="1"/>
</dbReference>
<dbReference type="EMBL" id="POUN01000003">
    <property type="protein sequence ID" value="PNF80994.1"/>
    <property type="molecule type" value="Genomic_DNA"/>
</dbReference>
<dbReference type="PANTHER" id="PTHR43046:SF2">
    <property type="entry name" value="8-OXO-DGTP DIPHOSPHATASE-RELATED"/>
    <property type="match status" value="1"/>
</dbReference>
<feature type="domain" description="Nudix hydrolase" evidence="4">
    <location>
        <begin position="145"/>
        <end position="271"/>
    </location>
</feature>
<dbReference type="InterPro" id="IPR020084">
    <property type="entry name" value="NUDIX_hydrolase_CS"/>
</dbReference>
<dbReference type="GO" id="GO:0016747">
    <property type="term" value="F:acyltransferase activity, transferring groups other than amino-acyl groups"/>
    <property type="evidence" value="ECO:0007669"/>
    <property type="project" value="InterPro"/>
</dbReference>
<evidence type="ECO:0000256" key="2">
    <source>
        <dbReference type="ARBA" id="ARBA00022801"/>
    </source>
</evidence>
<comment type="cofactor">
    <cofactor evidence="1">
        <name>Mg(2+)</name>
        <dbReference type="ChEBI" id="CHEBI:18420"/>
    </cofactor>
</comment>
<dbReference type="InterPro" id="IPR000086">
    <property type="entry name" value="NUDIX_hydrolase_dom"/>
</dbReference>
<dbReference type="Pfam" id="PF13508">
    <property type="entry name" value="Acetyltransf_7"/>
    <property type="match status" value="1"/>
</dbReference>
<protein>
    <submittedName>
        <fullName evidence="5">NTP pyrophosphohydrolase</fullName>
    </submittedName>
</protein>
<sequence length="288" mass="32411">MPAIDYTQLPEALRPLLVRFYRDHNSRNRVRPEATCWVARRGDIVAGLCLTPVAHGHFLTGLLVSPSMRTRGVGTQLVRRALDATLGPVWLFCKPELLEFYTRLGFKLTSQLPEPLADRLSRYKRTKTLLALVIERRMLPMPIATLTIAIACLFDESDRLLVVRKRGTRFFMLPGGKAEAGETPLETLRRELHEELDLRFENEAFEPLGHFRAAAANEPDHQVEADVFIARLRHTVKVQAELEELEWLALAPCTREDIAPLLCRHVMPALLARAAEAGIPACRLPGSG</sequence>
<evidence type="ECO:0000259" key="4">
    <source>
        <dbReference type="PROSITE" id="PS51462"/>
    </source>
</evidence>
<dbReference type="InterPro" id="IPR016181">
    <property type="entry name" value="Acyl_CoA_acyltransferase"/>
</dbReference>
<dbReference type="PROSITE" id="PS51186">
    <property type="entry name" value="GNAT"/>
    <property type="match status" value="1"/>
</dbReference>
<dbReference type="Pfam" id="PF00293">
    <property type="entry name" value="NUDIX"/>
    <property type="match status" value="1"/>
</dbReference>
<feature type="domain" description="N-acetyltransferase" evidence="3">
    <location>
        <begin position="1"/>
        <end position="130"/>
    </location>
</feature>
<dbReference type="GO" id="GO:0016787">
    <property type="term" value="F:hydrolase activity"/>
    <property type="evidence" value="ECO:0007669"/>
    <property type="project" value="UniProtKB-KW"/>
</dbReference>
<comment type="caution">
    <text evidence="5">The sequence shown here is derived from an EMBL/GenBank/DDBJ whole genome shotgun (WGS) entry which is preliminary data.</text>
</comment>
<dbReference type="InterPro" id="IPR015797">
    <property type="entry name" value="NUDIX_hydrolase-like_dom_sf"/>
</dbReference>
<organism evidence="5 6">
    <name type="scientific">Stutzerimonas stutzeri</name>
    <name type="common">Pseudomonas stutzeri</name>
    <dbReference type="NCBI Taxonomy" id="316"/>
    <lineage>
        <taxon>Bacteria</taxon>
        <taxon>Pseudomonadati</taxon>
        <taxon>Pseudomonadota</taxon>
        <taxon>Gammaproteobacteria</taxon>
        <taxon>Pseudomonadales</taxon>
        <taxon>Pseudomonadaceae</taxon>
        <taxon>Stutzerimonas</taxon>
    </lineage>
</organism>
<name>A0A2N8S2Z8_STUST</name>
<dbReference type="PROSITE" id="PS00893">
    <property type="entry name" value="NUDIX_BOX"/>
    <property type="match status" value="1"/>
</dbReference>
<evidence type="ECO:0000259" key="3">
    <source>
        <dbReference type="PROSITE" id="PS51186"/>
    </source>
</evidence>
<dbReference type="SUPFAM" id="SSF55729">
    <property type="entry name" value="Acyl-CoA N-acyltransferases (Nat)"/>
    <property type="match status" value="1"/>
</dbReference>
<reference evidence="5 6" key="1">
    <citation type="submission" date="2018-01" db="EMBL/GenBank/DDBJ databases">
        <title>Denitrification phenotypes of diverse strains of Pseudomonas stutzeri.</title>
        <authorList>
            <person name="Milligan D.A."/>
            <person name="Bergaust L."/>
            <person name="Bakken L.R."/>
            <person name="Frostegard A."/>
        </authorList>
    </citation>
    <scope>NUCLEOTIDE SEQUENCE [LARGE SCALE GENOMIC DNA]</scope>
    <source>
        <strain evidence="5 6">KC</strain>
    </source>
</reference>
<dbReference type="PROSITE" id="PS51462">
    <property type="entry name" value="NUDIX"/>
    <property type="match status" value="1"/>
</dbReference>
<proteinExistence type="predicted"/>
<evidence type="ECO:0000313" key="5">
    <source>
        <dbReference type="EMBL" id="PNF80994.1"/>
    </source>
</evidence>
<dbReference type="CDD" id="cd04301">
    <property type="entry name" value="NAT_SF"/>
    <property type="match status" value="1"/>
</dbReference>
<dbReference type="Gene3D" id="3.40.630.30">
    <property type="match status" value="1"/>
</dbReference>
<dbReference type="RefSeq" id="WP_102825309.1">
    <property type="nucleotide sequence ID" value="NZ_CP139348.1"/>
</dbReference>
<evidence type="ECO:0000313" key="6">
    <source>
        <dbReference type="Proteomes" id="UP000235925"/>
    </source>
</evidence>
<accession>A0A2N8S2Z8</accession>
<dbReference type="AlphaFoldDB" id="A0A2N8S2Z8"/>
<dbReference type="Proteomes" id="UP000235925">
    <property type="component" value="Unassembled WGS sequence"/>
</dbReference>
<dbReference type="PANTHER" id="PTHR43046">
    <property type="entry name" value="GDP-MANNOSE MANNOSYL HYDROLASE"/>
    <property type="match status" value="1"/>
</dbReference>
<evidence type="ECO:0000256" key="1">
    <source>
        <dbReference type="ARBA" id="ARBA00001946"/>
    </source>
</evidence>
<dbReference type="OrthoDB" id="9801098at2"/>
<dbReference type="InterPro" id="IPR000182">
    <property type="entry name" value="GNAT_dom"/>
</dbReference>
<keyword evidence="2 5" id="KW-0378">Hydrolase</keyword>